<sequence>CAQAAGILHLRPGSPTAPVCVHRVSPIPVVQLHALPQRRKAGHRGHLDDPLLAGQRHVDVGATDARRDQRARDRRHRPARVGPAAHHHGQPRHDAVHRRRPGHVRRLRARAQQAHVGQRAAEQISHRQFDAPPAAVARGRAGAGHPRHAGHVRRARR</sequence>
<name>A0ABR0M121_9PEZI</name>
<keyword evidence="3" id="KW-1185">Reference proteome</keyword>
<feature type="compositionally biased region" description="Basic and acidic residues" evidence="1">
    <location>
        <begin position="56"/>
        <end position="71"/>
    </location>
</feature>
<feature type="compositionally biased region" description="Basic residues" evidence="1">
    <location>
        <begin position="145"/>
        <end position="157"/>
    </location>
</feature>
<dbReference type="Proteomes" id="UP001357485">
    <property type="component" value="Unassembled WGS sequence"/>
</dbReference>
<dbReference type="EMBL" id="JAVRRA010003929">
    <property type="protein sequence ID" value="KAK5275923.1"/>
    <property type="molecule type" value="Genomic_DNA"/>
</dbReference>
<proteinExistence type="predicted"/>
<protein>
    <submittedName>
        <fullName evidence="2">Uncharacterized protein</fullName>
    </submittedName>
</protein>
<reference evidence="2 3" key="1">
    <citation type="submission" date="2023-08" db="EMBL/GenBank/DDBJ databases">
        <title>Black Yeasts Isolated from many extreme environments.</title>
        <authorList>
            <person name="Coleine C."/>
            <person name="Stajich J.E."/>
            <person name="Selbmann L."/>
        </authorList>
    </citation>
    <scope>NUCLEOTIDE SEQUENCE [LARGE SCALE GENOMIC DNA]</scope>
    <source>
        <strain evidence="2 3">CCFEE 536</strain>
    </source>
</reference>
<feature type="region of interest" description="Disordered" evidence="1">
    <location>
        <begin position="136"/>
        <end position="157"/>
    </location>
</feature>
<evidence type="ECO:0000256" key="1">
    <source>
        <dbReference type="SAM" id="MobiDB-lite"/>
    </source>
</evidence>
<comment type="caution">
    <text evidence="2">The sequence shown here is derived from an EMBL/GenBank/DDBJ whole genome shotgun (WGS) entry which is preliminary data.</text>
</comment>
<accession>A0ABR0M121</accession>
<feature type="compositionally biased region" description="Basic residues" evidence="1">
    <location>
        <begin position="72"/>
        <end position="100"/>
    </location>
</feature>
<gene>
    <name evidence="2" type="ORF">LTR16_011979</name>
</gene>
<evidence type="ECO:0000313" key="2">
    <source>
        <dbReference type="EMBL" id="KAK5275923.1"/>
    </source>
</evidence>
<feature type="non-terminal residue" evidence="2">
    <location>
        <position position="157"/>
    </location>
</feature>
<organism evidence="2 3">
    <name type="scientific">Cryomyces antarcticus</name>
    <dbReference type="NCBI Taxonomy" id="329879"/>
    <lineage>
        <taxon>Eukaryota</taxon>
        <taxon>Fungi</taxon>
        <taxon>Dikarya</taxon>
        <taxon>Ascomycota</taxon>
        <taxon>Pezizomycotina</taxon>
        <taxon>Dothideomycetes</taxon>
        <taxon>Dothideomycetes incertae sedis</taxon>
        <taxon>Cryomyces</taxon>
    </lineage>
</organism>
<evidence type="ECO:0000313" key="3">
    <source>
        <dbReference type="Proteomes" id="UP001357485"/>
    </source>
</evidence>
<feature type="non-terminal residue" evidence="2">
    <location>
        <position position="1"/>
    </location>
</feature>
<feature type="region of interest" description="Disordered" evidence="1">
    <location>
        <begin position="38"/>
        <end position="100"/>
    </location>
</feature>